<organism evidence="2 3">
    <name type="scientific">Stylosanthes scabra</name>
    <dbReference type="NCBI Taxonomy" id="79078"/>
    <lineage>
        <taxon>Eukaryota</taxon>
        <taxon>Viridiplantae</taxon>
        <taxon>Streptophyta</taxon>
        <taxon>Embryophyta</taxon>
        <taxon>Tracheophyta</taxon>
        <taxon>Spermatophyta</taxon>
        <taxon>Magnoliopsida</taxon>
        <taxon>eudicotyledons</taxon>
        <taxon>Gunneridae</taxon>
        <taxon>Pentapetalae</taxon>
        <taxon>rosids</taxon>
        <taxon>fabids</taxon>
        <taxon>Fabales</taxon>
        <taxon>Fabaceae</taxon>
        <taxon>Papilionoideae</taxon>
        <taxon>50 kb inversion clade</taxon>
        <taxon>dalbergioids sensu lato</taxon>
        <taxon>Dalbergieae</taxon>
        <taxon>Pterocarpus clade</taxon>
        <taxon>Stylosanthes</taxon>
    </lineage>
</organism>
<evidence type="ECO:0000313" key="2">
    <source>
        <dbReference type="EMBL" id="MED6209664.1"/>
    </source>
</evidence>
<reference evidence="2 3" key="1">
    <citation type="journal article" date="2023" name="Plants (Basel)">
        <title>Bridging the Gap: Combining Genomics and Transcriptomics Approaches to Understand Stylosanthes scabra, an Orphan Legume from the Brazilian Caatinga.</title>
        <authorList>
            <person name="Ferreira-Neto J.R.C."/>
            <person name="da Silva M.D."/>
            <person name="Binneck E."/>
            <person name="de Melo N.F."/>
            <person name="da Silva R.H."/>
            <person name="de Melo A.L.T.M."/>
            <person name="Pandolfi V."/>
            <person name="Bustamante F.O."/>
            <person name="Brasileiro-Vidal A.C."/>
            <person name="Benko-Iseppon A.M."/>
        </authorList>
    </citation>
    <scope>NUCLEOTIDE SEQUENCE [LARGE SCALE GENOMIC DNA]</scope>
    <source>
        <tissue evidence="2">Leaves</tissue>
    </source>
</reference>
<dbReference type="Proteomes" id="UP001341840">
    <property type="component" value="Unassembled WGS sequence"/>
</dbReference>
<accession>A0ABU6YI28</accession>
<keyword evidence="3" id="KW-1185">Reference proteome</keyword>
<evidence type="ECO:0000313" key="3">
    <source>
        <dbReference type="Proteomes" id="UP001341840"/>
    </source>
</evidence>
<gene>
    <name evidence="2" type="ORF">PIB30_056907</name>
</gene>
<dbReference type="EMBL" id="JASCZI010242115">
    <property type="protein sequence ID" value="MED6209664.1"/>
    <property type="molecule type" value="Genomic_DNA"/>
</dbReference>
<sequence>MARDWLHGDRCFNCLFVRVSFTHLQQKRKEAEEKGAEMNSKGQLGAVSSSKPGYEWVSKMVWSIPTKFTDAEGIRRLGPPSAWVKIGSNVNIEFLSCSLSERVCDKGTNGGWLFMYTCVLAEIGIMFPFTPFECSMLRQINCAPSQNHPNSWGYMKAFQVLMEYLEESPSLEVFFYLFQTKGVDRGTWVTLSSHQGRTVFCPFKATYRDFKDYYIKVRSAENSFPFYLDEHLAKRFPLYWNKRPVQCLGVEELSDHDADLVEFLFINLKGGRVLNTAELLKWDSDRL</sequence>
<evidence type="ECO:0000259" key="1">
    <source>
        <dbReference type="Pfam" id="PF04195"/>
    </source>
</evidence>
<feature type="domain" description="Transposase (putative) gypsy type" evidence="1">
    <location>
        <begin position="120"/>
        <end position="180"/>
    </location>
</feature>
<name>A0ABU6YI28_9FABA</name>
<comment type="caution">
    <text evidence="2">The sequence shown here is derived from an EMBL/GenBank/DDBJ whole genome shotgun (WGS) entry which is preliminary data.</text>
</comment>
<dbReference type="Pfam" id="PF04195">
    <property type="entry name" value="Transposase_28"/>
    <property type="match status" value="1"/>
</dbReference>
<protein>
    <recommendedName>
        <fullName evidence="1">Transposase (putative) gypsy type domain-containing protein</fullName>
    </recommendedName>
</protein>
<proteinExistence type="predicted"/>
<dbReference type="InterPro" id="IPR007321">
    <property type="entry name" value="Transposase_28"/>
</dbReference>